<keyword evidence="1" id="KW-0472">Membrane</keyword>
<dbReference type="EC" id="2.1.1.-" evidence="2"/>
<proteinExistence type="predicted"/>
<name>A0A447GDR5_9MYCO</name>
<dbReference type="AlphaFoldDB" id="A0A447GDR5"/>
<dbReference type="EMBL" id="LR130759">
    <property type="protein sequence ID" value="VDM88622.1"/>
    <property type="molecule type" value="Genomic_DNA"/>
</dbReference>
<dbReference type="RefSeq" id="WP_158019085.1">
    <property type="nucleotide sequence ID" value="NZ_LR130759.1"/>
</dbReference>
<dbReference type="Pfam" id="PF13489">
    <property type="entry name" value="Methyltransf_23"/>
    <property type="match status" value="1"/>
</dbReference>
<keyword evidence="2" id="KW-0489">Methyltransferase</keyword>
<keyword evidence="2" id="KW-0808">Transferase</keyword>
<dbReference type="CDD" id="cd02440">
    <property type="entry name" value="AdoMet_MTases"/>
    <property type="match status" value="1"/>
</dbReference>
<keyword evidence="1" id="KW-1133">Transmembrane helix</keyword>
<dbReference type="Gene3D" id="3.40.50.150">
    <property type="entry name" value="Vaccinia Virus protein VP39"/>
    <property type="match status" value="1"/>
</dbReference>
<keyword evidence="1" id="KW-0812">Transmembrane</keyword>
<evidence type="ECO:0000256" key="1">
    <source>
        <dbReference type="SAM" id="Phobius"/>
    </source>
</evidence>
<protein>
    <submittedName>
        <fullName evidence="2">Putative S-adenosylmethionine-dependent methyltransferase/MSMEI_2290</fullName>
        <ecNumber evidence="2">2.1.1.-</ecNumber>
    </submittedName>
</protein>
<evidence type="ECO:0000313" key="3">
    <source>
        <dbReference type="Proteomes" id="UP000269998"/>
    </source>
</evidence>
<dbReference type="PANTHER" id="PTHR43861">
    <property type="entry name" value="TRANS-ACONITATE 2-METHYLTRANSFERASE-RELATED"/>
    <property type="match status" value="1"/>
</dbReference>
<dbReference type="GO" id="GO:0032259">
    <property type="term" value="P:methylation"/>
    <property type="evidence" value="ECO:0007669"/>
    <property type="project" value="UniProtKB-KW"/>
</dbReference>
<reference evidence="3" key="1">
    <citation type="submission" date="2018-02" db="EMBL/GenBank/DDBJ databases">
        <authorList>
            <person name="Seth-Smith MB H."/>
            <person name="Seth-Smith H."/>
        </authorList>
    </citation>
    <scope>NUCLEOTIDE SEQUENCE [LARGE SCALE GENOMIC DNA]</scope>
</reference>
<dbReference type="GO" id="GO:0008168">
    <property type="term" value="F:methyltransferase activity"/>
    <property type="evidence" value="ECO:0007669"/>
    <property type="project" value="UniProtKB-KW"/>
</dbReference>
<dbReference type="InterPro" id="IPR029063">
    <property type="entry name" value="SAM-dependent_MTases_sf"/>
</dbReference>
<sequence>MRIARESKSVTAYYRPTRPEVLRLVPTTAGRVLDLGCGDGAFGATLKDHTGGEVWGIDSDPQAAQHANSIIDHVLVGAVHERIAELPDSHFDAIVCTDTLERLVEPGAALRQLRCKLKPHGVVVAAVPNIRFLPAMGQVLIRKDFPQEDFGTFDRTHLRYFTRRSTVRMFKTAGYTVQRIQGINAWHGALGVLLAVLTLGYFADGLYLQYACVASPSGPHQAP</sequence>
<organism evidence="2 3">
    <name type="scientific">Mycobacterium basiliense</name>
    <dbReference type="NCBI Taxonomy" id="2094119"/>
    <lineage>
        <taxon>Bacteria</taxon>
        <taxon>Bacillati</taxon>
        <taxon>Actinomycetota</taxon>
        <taxon>Actinomycetes</taxon>
        <taxon>Mycobacteriales</taxon>
        <taxon>Mycobacteriaceae</taxon>
        <taxon>Mycobacterium</taxon>
    </lineage>
</organism>
<accession>A0A447GDR5</accession>
<dbReference type="SUPFAM" id="SSF53335">
    <property type="entry name" value="S-adenosyl-L-methionine-dependent methyltransferases"/>
    <property type="match status" value="1"/>
</dbReference>
<dbReference type="KEGG" id="mbai:MB901379_02185"/>
<dbReference type="Proteomes" id="UP000269998">
    <property type="component" value="Chromosome"/>
</dbReference>
<dbReference type="OrthoDB" id="9810247at2"/>
<feature type="transmembrane region" description="Helical" evidence="1">
    <location>
        <begin position="185"/>
        <end position="203"/>
    </location>
</feature>
<keyword evidence="3" id="KW-1185">Reference proteome</keyword>
<evidence type="ECO:0000313" key="2">
    <source>
        <dbReference type="EMBL" id="VDM88622.1"/>
    </source>
</evidence>
<gene>
    <name evidence="2" type="ORF">MB901379_02185</name>
</gene>